<feature type="signal peptide" evidence="2">
    <location>
        <begin position="1"/>
        <end position="23"/>
    </location>
</feature>
<dbReference type="OrthoDB" id="9811314at2"/>
<gene>
    <name evidence="5" type="ORF">SAMN04488116_1286</name>
</gene>
<dbReference type="InterPro" id="IPR050361">
    <property type="entry name" value="MPP/UQCRC_Complex"/>
</dbReference>
<protein>
    <submittedName>
        <fullName evidence="5">Zinc protease</fullName>
    </submittedName>
</protein>
<dbReference type="STRING" id="570519.SAMN04488116_1286"/>
<evidence type="ECO:0000256" key="2">
    <source>
        <dbReference type="SAM" id="SignalP"/>
    </source>
</evidence>
<evidence type="ECO:0000259" key="4">
    <source>
        <dbReference type="Pfam" id="PF05193"/>
    </source>
</evidence>
<comment type="similarity">
    <text evidence="1">Belongs to the peptidase M16 family.</text>
</comment>
<dbReference type="EMBL" id="FQWL01000002">
    <property type="protein sequence ID" value="SHG45525.1"/>
    <property type="molecule type" value="Genomic_DNA"/>
</dbReference>
<dbReference type="RefSeq" id="WP_073177446.1">
    <property type="nucleotide sequence ID" value="NZ_FQWL01000002.1"/>
</dbReference>
<dbReference type="InterPro" id="IPR011765">
    <property type="entry name" value="Pept_M16_N"/>
</dbReference>
<keyword evidence="6" id="KW-1185">Reference proteome</keyword>
<dbReference type="InterPro" id="IPR011249">
    <property type="entry name" value="Metalloenz_LuxS/M16"/>
</dbReference>
<feature type="domain" description="Peptidase M16 C-terminal" evidence="4">
    <location>
        <begin position="204"/>
        <end position="382"/>
    </location>
</feature>
<dbReference type="GO" id="GO:0008233">
    <property type="term" value="F:peptidase activity"/>
    <property type="evidence" value="ECO:0007669"/>
    <property type="project" value="UniProtKB-KW"/>
</dbReference>
<keyword evidence="5" id="KW-0645">Protease</keyword>
<dbReference type="InterPro" id="IPR007863">
    <property type="entry name" value="Peptidase_M16_C"/>
</dbReference>
<feature type="domain" description="Peptidase M16 N-terminal" evidence="3">
    <location>
        <begin position="48"/>
        <end position="183"/>
    </location>
</feature>
<dbReference type="GO" id="GO:0046872">
    <property type="term" value="F:metal ion binding"/>
    <property type="evidence" value="ECO:0007669"/>
    <property type="project" value="InterPro"/>
</dbReference>
<feature type="chain" id="PRO_5012341374" evidence="2">
    <location>
        <begin position="24"/>
        <end position="943"/>
    </location>
</feature>
<evidence type="ECO:0000259" key="3">
    <source>
        <dbReference type="Pfam" id="PF00675"/>
    </source>
</evidence>
<dbReference type="Proteomes" id="UP000184532">
    <property type="component" value="Unassembled WGS sequence"/>
</dbReference>
<organism evidence="5 6">
    <name type="scientific">Flagellimonas flava</name>
    <dbReference type="NCBI Taxonomy" id="570519"/>
    <lineage>
        <taxon>Bacteria</taxon>
        <taxon>Pseudomonadati</taxon>
        <taxon>Bacteroidota</taxon>
        <taxon>Flavobacteriia</taxon>
        <taxon>Flavobacteriales</taxon>
        <taxon>Flavobacteriaceae</taxon>
        <taxon>Flagellimonas</taxon>
    </lineage>
</organism>
<dbReference type="SUPFAM" id="SSF63411">
    <property type="entry name" value="LuxS/MPP-like metallohydrolase"/>
    <property type="match status" value="4"/>
</dbReference>
<feature type="domain" description="Peptidase M16 C-terminal" evidence="4">
    <location>
        <begin position="673"/>
        <end position="848"/>
    </location>
</feature>
<dbReference type="Pfam" id="PF00675">
    <property type="entry name" value="Peptidase_M16"/>
    <property type="match status" value="2"/>
</dbReference>
<sequence length="943" mass="107570">MKCPIRLLSGILLLAVLSCTSSNQNHNSQKELSIKYEKYELENGLDIILHEDKSDPIVAIAVEIHAGSNREKPGRTGFAHFFEHMLFKKSENVPEGYFWDKIPEWGGTFNGTTNKDRTLYFETIPKNALEKLLWMEADRLGYFINAVDPKGFETEKQVVKNEKRYRVDNNPYGHRNYTIIKAMYPETHPYNWTTIGEFEDLQNATLEDVKEFYDQWYGPQNATLVIAGDFDKEQTKKWIEKYFGEIKPHGEEVRVEPKPIQLSSSKLLFHEDNFAKLPQLTLNFPTVEIYHKDYWAINTLAEILTDGKSSPLYKQLVLTDKLTPDVSAYHFAQEMAGNLRILVNANEGVDLDEVRSSIAKAFRQFETDGVSEVALNRVKTNLERQFYEAIESVQDKSFQLAHYNTFKGNPGFIETDIKNIQNVTAEEVYQAYENYIAGKNLVATSFVPKGHPELALEGSERAFVKEETQEPYQLKDLPESNMGYQKTPSAFDRTIEPDFGPDLVVMAPTIWSRKLGNGMEVYGIRSDELPLVSFSIRLKGGKQLDDPDKVGVANLMADVMMEGTQSKTPEQLENAIRDLGAEIYMSTDHEYITINASCLSKNYEQVIGLATEILLEPRWDLAEFERIKKETLTAIKQRDADAGSVVAMVRNKILYRGNIMAHHPLGTEISLSNISIDDLKGYYDSFFVPNVSAFHISGNIDENRALASLTDLSEKWSFKEIEMPEVKLASLSDQRFFFVDIPESKQSQLNMMSVTVDGNDDSYLPISIANYQLGAGSHGYLNKKLRIEKGYTYGSASFPIKRISKSHLLGFAAVKSNVTKESIEAFNEVVQSYRDNYDSKDLEITKNSMLRETARDYETLDDLLGILHQISTYNLPHDFIEQNQQVIKNISMEEVRALIKEYIDTKKMIYLVVGDKATQYNRLLDMGMGEPIELDMYGEYMIE</sequence>
<keyword evidence="5" id="KW-0378">Hydrolase</keyword>
<feature type="domain" description="Peptidase M16 N-terminal" evidence="3">
    <location>
        <begin position="533"/>
        <end position="665"/>
    </location>
</feature>
<dbReference type="PROSITE" id="PS51257">
    <property type="entry name" value="PROKAR_LIPOPROTEIN"/>
    <property type="match status" value="1"/>
</dbReference>
<keyword evidence="2" id="KW-0732">Signal</keyword>
<name>A0A1M5JYR3_9FLAO</name>
<evidence type="ECO:0000313" key="5">
    <source>
        <dbReference type="EMBL" id="SHG45525.1"/>
    </source>
</evidence>
<dbReference type="Gene3D" id="3.30.830.10">
    <property type="entry name" value="Metalloenzyme, LuxS/M16 peptidase-like"/>
    <property type="match status" value="4"/>
</dbReference>
<evidence type="ECO:0000256" key="1">
    <source>
        <dbReference type="ARBA" id="ARBA00007261"/>
    </source>
</evidence>
<reference evidence="6" key="1">
    <citation type="submission" date="2016-11" db="EMBL/GenBank/DDBJ databases">
        <authorList>
            <person name="Varghese N."/>
            <person name="Submissions S."/>
        </authorList>
    </citation>
    <scope>NUCLEOTIDE SEQUENCE [LARGE SCALE GENOMIC DNA]</scope>
    <source>
        <strain evidence="6">DSM 22638</strain>
    </source>
</reference>
<dbReference type="PANTHER" id="PTHR11851:SF49">
    <property type="entry name" value="MITOCHONDRIAL-PROCESSING PEPTIDASE SUBUNIT ALPHA"/>
    <property type="match status" value="1"/>
</dbReference>
<evidence type="ECO:0000313" key="6">
    <source>
        <dbReference type="Proteomes" id="UP000184532"/>
    </source>
</evidence>
<dbReference type="GO" id="GO:0006508">
    <property type="term" value="P:proteolysis"/>
    <property type="evidence" value="ECO:0007669"/>
    <property type="project" value="UniProtKB-KW"/>
</dbReference>
<accession>A0A1M5JYR3</accession>
<dbReference type="PANTHER" id="PTHR11851">
    <property type="entry name" value="METALLOPROTEASE"/>
    <property type="match status" value="1"/>
</dbReference>
<proteinExistence type="inferred from homology"/>
<dbReference type="AlphaFoldDB" id="A0A1M5JYR3"/>
<dbReference type="Pfam" id="PF05193">
    <property type="entry name" value="Peptidase_M16_C"/>
    <property type="match status" value="2"/>
</dbReference>